<reference evidence="1" key="1">
    <citation type="submission" date="2021-06" db="EMBL/GenBank/DDBJ databases">
        <title>Complete genome sequence of Erwinia phage pEa_SNUABM_7.</title>
        <authorList>
            <person name="Kim S.G."/>
            <person name="Park S.C."/>
        </authorList>
    </citation>
    <scope>NUCLEOTIDE SEQUENCE</scope>
</reference>
<organism evidence="1 2">
    <name type="scientific">Erwinia phage pEa_SNUABM_7</name>
    <dbReference type="NCBI Taxonomy" id="2866695"/>
    <lineage>
        <taxon>Viruses</taxon>
        <taxon>Duplodnaviria</taxon>
        <taxon>Heunggongvirae</taxon>
        <taxon>Uroviricota</taxon>
        <taxon>Caudoviricetes</taxon>
        <taxon>Snuvirus</taxon>
        <taxon>Snuvirus SNUABM7</taxon>
    </lineage>
</organism>
<accession>A0AAE7WT50</accession>
<dbReference type="EMBL" id="MZ475896">
    <property type="protein sequence ID" value="QYW04700.1"/>
    <property type="molecule type" value="Genomic_DNA"/>
</dbReference>
<protein>
    <submittedName>
        <fullName evidence="1">Uncharacterized protein</fullName>
    </submittedName>
</protein>
<proteinExistence type="predicted"/>
<evidence type="ECO:0000313" key="1">
    <source>
        <dbReference type="EMBL" id="QYW04700.1"/>
    </source>
</evidence>
<sequence length="102" mass="11875">MMDILNVLDTRIIQYEDLVYALGRKYRTSQGQWGALAPFSHAGQARKIFISRTRAAYRSLRTWAQEPMNIEVAYYEIRILLKHPIAQEIEHLSESVKKPKAI</sequence>
<gene>
    <name evidence="1" type="ORF">pEaSNUABM7_00032</name>
</gene>
<dbReference type="Proteomes" id="UP000827609">
    <property type="component" value="Segment"/>
</dbReference>
<name>A0AAE7WT50_9CAUD</name>
<evidence type="ECO:0000313" key="2">
    <source>
        <dbReference type="Proteomes" id="UP000827609"/>
    </source>
</evidence>
<keyword evidence="2" id="KW-1185">Reference proteome</keyword>